<dbReference type="RefSeq" id="WP_302714231.1">
    <property type="nucleotide sequence ID" value="NZ_JAULRT010000062.1"/>
</dbReference>
<organism evidence="2 3">
    <name type="scientific">Gilvimarinus algae</name>
    <dbReference type="NCBI Taxonomy" id="3058037"/>
    <lineage>
        <taxon>Bacteria</taxon>
        <taxon>Pseudomonadati</taxon>
        <taxon>Pseudomonadota</taxon>
        <taxon>Gammaproteobacteria</taxon>
        <taxon>Cellvibrionales</taxon>
        <taxon>Cellvibrionaceae</taxon>
        <taxon>Gilvimarinus</taxon>
    </lineage>
</organism>
<evidence type="ECO:0000313" key="3">
    <source>
        <dbReference type="Proteomes" id="UP001168380"/>
    </source>
</evidence>
<dbReference type="Proteomes" id="UP001168380">
    <property type="component" value="Unassembled WGS sequence"/>
</dbReference>
<sequence>MIYLDNHYSLLHRIDPEATSLPDLQEIIRACHGSRIRRIDRYIQLCLAGGLSCVGERELPGNTGVYLASRCGAVDTSARVMHAMEVAGEQPKPLHFVNTLGNSAGFYLTQLLGLTGNTVVVSAEELSFEAALAHACIDLALGQVGAALVGGFDEVTLPLASQRERLGAAHSSAAMLEGSHWLLLQRHRCKAGSQKTLLPPRYFTDLEQWCESERAVEQSPGLQLAFAPSAQEQQALAGLAYQVYLPENGALAHGVWSGAALTALLDQGVGVHLAKAGESYCALSVTHA</sequence>
<feature type="domain" description="Beta-ketoacyl synthase-like N-terminal" evidence="1">
    <location>
        <begin position="58"/>
        <end position="160"/>
    </location>
</feature>
<dbReference type="InterPro" id="IPR014030">
    <property type="entry name" value="Ketoacyl_synth_N"/>
</dbReference>
<evidence type="ECO:0000259" key="1">
    <source>
        <dbReference type="Pfam" id="PF00109"/>
    </source>
</evidence>
<dbReference type="Pfam" id="PF00109">
    <property type="entry name" value="ketoacyl-synt"/>
    <property type="match status" value="1"/>
</dbReference>
<gene>
    <name evidence="2" type="ORF">QWI16_14815</name>
</gene>
<comment type="caution">
    <text evidence="2">The sequence shown here is derived from an EMBL/GenBank/DDBJ whole genome shotgun (WGS) entry which is preliminary data.</text>
</comment>
<dbReference type="Gene3D" id="3.40.47.10">
    <property type="match status" value="1"/>
</dbReference>
<proteinExistence type="predicted"/>
<evidence type="ECO:0000313" key="2">
    <source>
        <dbReference type="EMBL" id="MDO3383450.1"/>
    </source>
</evidence>
<dbReference type="SUPFAM" id="SSF53901">
    <property type="entry name" value="Thiolase-like"/>
    <property type="match status" value="1"/>
</dbReference>
<reference evidence="2" key="1">
    <citation type="submission" date="2023-07" db="EMBL/GenBank/DDBJ databases">
        <title>Gilvimarinus algae sp. nov., isolated from the surface of Kelp.</title>
        <authorList>
            <person name="Sun Y.Y."/>
            <person name="Gong Y."/>
            <person name="Du Z.J."/>
        </authorList>
    </citation>
    <scope>NUCLEOTIDE SEQUENCE</scope>
    <source>
        <strain evidence="2">SDUM040014</strain>
    </source>
</reference>
<accession>A0ABT8TH80</accession>
<dbReference type="InterPro" id="IPR016039">
    <property type="entry name" value="Thiolase-like"/>
</dbReference>
<name>A0ABT8TH80_9GAMM</name>
<protein>
    <submittedName>
        <fullName evidence="2">Beta-ketoacyl synthase N-terminal-like domain-containing protein</fullName>
    </submittedName>
</protein>
<dbReference type="EMBL" id="JAULRT010000062">
    <property type="protein sequence ID" value="MDO3383450.1"/>
    <property type="molecule type" value="Genomic_DNA"/>
</dbReference>
<keyword evidence="3" id="KW-1185">Reference proteome</keyword>